<dbReference type="AlphaFoldDB" id="A0A7C9PPE5"/>
<accession>A0A7C9PPE5</accession>
<gene>
    <name evidence="2" type="ORF">G3T37_13335</name>
</gene>
<name>A0A7C9PPE5_9MICO</name>
<keyword evidence="2" id="KW-0489">Methyltransferase</keyword>
<dbReference type="Proteomes" id="UP000479756">
    <property type="component" value="Unassembled WGS sequence"/>
</dbReference>
<dbReference type="GO" id="GO:0032259">
    <property type="term" value="P:methylation"/>
    <property type="evidence" value="ECO:0007669"/>
    <property type="project" value="UniProtKB-KW"/>
</dbReference>
<dbReference type="RefSeq" id="WP_163474374.1">
    <property type="nucleotide sequence ID" value="NZ_JAAGWZ010000004.1"/>
</dbReference>
<sequence length="185" mass="18916">MKARIAASALLVVGVSLLTAGCTFITPQATLNPYDASDGFSATVGDIEIRNAFAISPDSVDASLNGVFINTGDSPEVVNVQYTDNDSVPGTPVTKTISIPAGGTVSLGDPGVPQLVLTGAHVEAGALLKLFVQYGDQSGKKIEVPVLDGTEPYYSHLTPTPTPTPVPTTAAPTPKPTDTAKPANN</sequence>
<evidence type="ECO:0000256" key="1">
    <source>
        <dbReference type="SAM" id="MobiDB-lite"/>
    </source>
</evidence>
<evidence type="ECO:0000313" key="3">
    <source>
        <dbReference type="Proteomes" id="UP000479756"/>
    </source>
</evidence>
<feature type="region of interest" description="Disordered" evidence="1">
    <location>
        <begin position="152"/>
        <end position="185"/>
    </location>
</feature>
<reference evidence="2 3" key="1">
    <citation type="journal article" date="2014" name="Int. J. Syst. Evol. Microbiol.">
        <title>Description of Galbitalea soli gen. nov., sp. nov., and Frondihabitans sucicola sp. nov.</title>
        <authorList>
            <person name="Kim S.J."/>
            <person name="Lim J.M."/>
            <person name="Ahn J.H."/>
            <person name="Weon H.Y."/>
            <person name="Hamada M."/>
            <person name="Suzuki K."/>
            <person name="Ahn T.Y."/>
            <person name="Kwon S.W."/>
        </authorList>
    </citation>
    <scope>NUCLEOTIDE SEQUENCE [LARGE SCALE GENOMIC DNA]</scope>
    <source>
        <strain evidence="2 3">NBRC 108727</strain>
    </source>
</reference>
<dbReference type="PROSITE" id="PS51257">
    <property type="entry name" value="PROKAR_LIPOPROTEIN"/>
    <property type="match status" value="1"/>
</dbReference>
<dbReference type="EMBL" id="JAAGWZ010000004">
    <property type="protein sequence ID" value="NEM92334.1"/>
    <property type="molecule type" value="Genomic_DNA"/>
</dbReference>
<evidence type="ECO:0000313" key="2">
    <source>
        <dbReference type="EMBL" id="NEM92334.1"/>
    </source>
</evidence>
<feature type="compositionally biased region" description="Low complexity" evidence="1">
    <location>
        <begin position="167"/>
        <end position="185"/>
    </location>
</feature>
<keyword evidence="2" id="KW-0808">Transferase</keyword>
<comment type="caution">
    <text evidence="2">The sequence shown here is derived from an EMBL/GenBank/DDBJ whole genome shotgun (WGS) entry which is preliminary data.</text>
</comment>
<organism evidence="2 3">
    <name type="scientific">Galbitalea soli</name>
    <dbReference type="NCBI Taxonomy" id="1268042"/>
    <lineage>
        <taxon>Bacteria</taxon>
        <taxon>Bacillati</taxon>
        <taxon>Actinomycetota</taxon>
        <taxon>Actinomycetes</taxon>
        <taxon>Micrococcales</taxon>
        <taxon>Microbacteriaceae</taxon>
        <taxon>Galbitalea</taxon>
    </lineage>
</organism>
<dbReference type="GO" id="GO:0008168">
    <property type="term" value="F:methyltransferase activity"/>
    <property type="evidence" value="ECO:0007669"/>
    <property type="project" value="UniProtKB-KW"/>
</dbReference>
<keyword evidence="3" id="KW-1185">Reference proteome</keyword>
<protein>
    <submittedName>
        <fullName evidence="2">DNA modification methylase</fullName>
    </submittedName>
</protein>
<proteinExistence type="predicted"/>